<protein>
    <submittedName>
        <fullName evidence="1">Uncharacterized protein</fullName>
    </submittedName>
</protein>
<gene>
    <name evidence="1" type="ORF">BDZ94DRAFT_1316412</name>
</gene>
<organism evidence="1 2">
    <name type="scientific">Collybia nuda</name>
    <dbReference type="NCBI Taxonomy" id="64659"/>
    <lineage>
        <taxon>Eukaryota</taxon>
        <taxon>Fungi</taxon>
        <taxon>Dikarya</taxon>
        <taxon>Basidiomycota</taxon>
        <taxon>Agaricomycotina</taxon>
        <taxon>Agaricomycetes</taxon>
        <taxon>Agaricomycetidae</taxon>
        <taxon>Agaricales</taxon>
        <taxon>Tricholomatineae</taxon>
        <taxon>Clitocybaceae</taxon>
        <taxon>Collybia</taxon>
    </lineage>
</organism>
<keyword evidence="2" id="KW-1185">Reference proteome</keyword>
<evidence type="ECO:0000313" key="1">
    <source>
        <dbReference type="EMBL" id="KAF9455284.1"/>
    </source>
</evidence>
<dbReference type="OrthoDB" id="3224221at2759"/>
<sequence>MRLPLNPFKKTVRKHLVKLIGECNLYTSRVTEDESARFKELWIRYGGVLREPCCTAESFRIDLRGTPKNPWNTSAAQVFYHNLVPLAERSNDKFKQITDAFYTCIKSLKKEYNHRRDIITHQTKKRHDRRHARKHYVSTRVNSPPSILNLSLTLQLFQCCLEAALTIPELNQHYTILEELTVNGMSSDESDSERLALDTTLHGQKPKYEVTSPSWRNVKLHDWLHVFNVLYIAKRRSSGPSVGEWPHNQFCHSTLPKLSLSTKFVSELPINAYDTHWLGTQYDIEWAVKPVDTEYTFTHNDAVYTLVLWLYRFLAQSNINF</sequence>
<reference evidence="1" key="1">
    <citation type="submission" date="2020-11" db="EMBL/GenBank/DDBJ databases">
        <authorList>
            <consortium name="DOE Joint Genome Institute"/>
            <person name="Ahrendt S."/>
            <person name="Riley R."/>
            <person name="Andreopoulos W."/>
            <person name="Labutti K."/>
            <person name="Pangilinan J."/>
            <person name="Ruiz-Duenas F.J."/>
            <person name="Barrasa J.M."/>
            <person name="Sanchez-Garcia M."/>
            <person name="Camarero S."/>
            <person name="Miyauchi S."/>
            <person name="Serrano A."/>
            <person name="Linde D."/>
            <person name="Babiker R."/>
            <person name="Drula E."/>
            <person name="Ayuso-Fernandez I."/>
            <person name="Pacheco R."/>
            <person name="Padilla G."/>
            <person name="Ferreira P."/>
            <person name="Barriuso J."/>
            <person name="Kellner H."/>
            <person name="Castanera R."/>
            <person name="Alfaro M."/>
            <person name="Ramirez L."/>
            <person name="Pisabarro A.G."/>
            <person name="Kuo A."/>
            <person name="Tritt A."/>
            <person name="Lipzen A."/>
            <person name="He G."/>
            <person name="Yan M."/>
            <person name="Ng V."/>
            <person name="Cullen D."/>
            <person name="Martin F."/>
            <person name="Rosso M.-N."/>
            <person name="Henrissat B."/>
            <person name="Hibbett D."/>
            <person name="Martinez A.T."/>
            <person name="Grigoriev I.V."/>
        </authorList>
    </citation>
    <scope>NUCLEOTIDE SEQUENCE</scope>
    <source>
        <strain evidence="1">CBS 247.69</strain>
    </source>
</reference>
<accession>A0A9P5XQU2</accession>
<dbReference type="EMBL" id="MU150818">
    <property type="protein sequence ID" value="KAF9455284.1"/>
    <property type="molecule type" value="Genomic_DNA"/>
</dbReference>
<comment type="caution">
    <text evidence="1">The sequence shown here is derived from an EMBL/GenBank/DDBJ whole genome shotgun (WGS) entry which is preliminary data.</text>
</comment>
<dbReference type="Proteomes" id="UP000807353">
    <property type="component" value="Unassembled WGS sequence"/>
</dbReference>
<dbReference type="AlphaFoldDB" id="A0A9P5XQU2"/>
<proteinExistence type="predicted"/>
<evidence type="ECO:0000313" key="2">
    <source>
        <dbReference type="Proteomes" id="UP000807353"/>
    </source>
</evidence>
<name>A0A9P5XQU2_9AGAR</name>